<dbReference type="EMBL" id="JAHMHR010000003">
    <property type="protein sequence ID" value="KAK1699682.1"/>
    <property type="molecule type" value="Genomic_DNA"/>
</dbReference>
<feature type="region of interest" description="Disordered" evidence="1">
    <location>
        <begin position="114"/>
        <end position="152"/>
    </location>
</feature>
<protein>
    <submittedName>
        <fullName evidence="2">Uncharacterized protein</fullName>
    </submittedName>
</protein>
<name>A0AAJ0B103_9PEZI</name>
<sequence>MRGSSSGRHARQQVHTGDHFVQSKALSESNHLTITTSPNPIQTQTTKAAMSGMHSTFSSSITGDSRHSYALLSAIQQGSKASSSSSSASPYQKDTDIASISSFGSSASLLKSKLNKHSGATKSSSPSSSSSSKKSSSLISRQRAAEDANTQIMNSQAAFWPSSIRHDL</sequence>
<accession>A0AAJ0B103</accession>
<comment type="caution">
    <text evidence="2">The sequence shown here is derived from an EMBL/GenBank/DDBJ whole genome shotgun (WGS) entry which is preliminary data.</text>
</comment>
<feature type="compositionally biased region" description="Low complexity" evidence="1">
    <location>
        <begin position="122"/>
        <end position="137"/>
    </location>
</feature>
<evidence type="ECO:0000313" key="2">
    <source>
        <dbReference type="EMBL" id="KAK1699682.1"/>
    </source>
</evidence>
<feature type="region of interest" description="Disordered" evidence="1">
    <location>
        <begin position="1"/>
        <end position="61"/>
    </location>
</feature>
<dbReference type="AlphaFoldDB" id="A0AAJ0B103"/>
<feature type="compositionally biased region" description="Polar residues" evidence="1">
    <location>
        <begin position="24"/>
        <end position="61"/>
    </location>
</feature>
<proteinExistence type="predicted"/>
<organism evidence="2 3">
    <name type="scientific">Colletotrichum godetiae</name>
    <dbReference type="NCBI Taxonomy" id="1209918"/>
    <lineage>
        <taxon>Eukaryota</taxon>
        <taxon>Fungi</taxon>
        <taxon>Dikarya</taxon>
        <taxon>Ascomycota</taxon>
        <taxon>Pezizomycotina</taxon>
        <taxon>Sordariomycetes</taxon>
        <taxon>Hypocreomycetidae</taxon>
        <taxon>Glomerellales</taxon>
        <taxon>Glomerellaceae</taxon>
        <taxon>Colletotrichum</taxon>
        <taxon>Colletotrichum acutatum species complex</taxon>
    </lineage>
</organism>
<evidence type="ECO:0000256" key="1">
    <source>
        <dbReference type="SAM" id="MobiDB-lite"/>
    </source>
</evidence>
<reference evidence="2" key="1">
    <citation type="submission" date="2021-06" db="EMBL/GenBank/DDBJ databases">
        <title>Comparative genomics, transcriptomics and evolutionary studies reveal genomic signatures of adaptation to plant cell wall in hemibiotrophic fungi.</title>
        <authorList>
            <consortium name="DOE Joint Genome Institute"/>
            <person name="Baroncelli R."/>
            <person name="Diaz J.F."/>
            <person name="Benocci T."/>
            <person name="Peng M."/>
            <person name="Battaglia E."/>
            <person name="Haridas S."/>
            <person name="Andreopoulos W."/>
            <person name="Labutti K."/>
            <person name="Pangilinan J."/>
            <person name="Floch G.L."/>
            <person name="Makela M.R."/>
            <person name="Henrissat B."/>
            <person name="Grigoriev I.V."/>
            <person name="Crouch J.A."/>
            <person name="De Vries R.P."/>
            <person name="Sukno S.A."/>
            <person name="Thon M.R."/>
        </authorList>
    </citation>
    <scope>NUCLEOTIDE SEQUENCE</scope>
    <source>
        <strain evidence="2">CBS 193.32</strain>
    </source>
</reference>
<evidence type="ECO:0000313" key="3">
    <source>
        <dbReference type="Proteomes" id="UP001224890"/>
    </source>
</evidence>
<gene>
    <name evidence="2" type="ORF">BDP55DRAFT_203169</name>
</gene>
<dbReference type="RefSeq" id="XP_060435439.1">
    <property type="nucleotide sequence ID" value="XM_060565949.1"/>
</dbReference>
<dbReference type="Proteomes" id="UP001224890">
    <property type="component" value="Unassembled WGS sequence"/>
</dbReference>
<dbReference type="GeneID" id="85450475"/>
<keyword evidence="3" id="KW-1185">Reference proteome</keyword>